<dbReference type="SMART" id="SM00256">
    <property type="entry name" value="FBOX"/>
    <property type="match status" value="1"/>
</dbReference>
<sequence length="57" mass="6622">MGCVEDLPEEVLRQVLSLVPAQDLYRSVQFVCHRWKNIVQDPKVSPKIQTWSHVCKS</sequence>
<accession>A0A3B3ZVL2</accession>
<feature type="domain" description="F-box" evidence="1">
    <location>
        <begin position="1"/>
        <end position="54"/>
    </location>
</feature>
<dbReference type="AlphaFoldDB" id="A0A3B3ZVL2"/>
<reference evidence="2" key="1">
    <citation type="submission" date="2025-08" db="UniProtKB">
        <authorList>
            <consortium name="Ensembl"/>
        </authorList>
    </citation>
    <scope>IDENTIFICATION</scope>
</reference>
<dbReference type="SUPFAM" id="SSF81383">
    <property type="entry name" value="F-box domain"/>
    <property type="match status" value="1"/>
</dbReference>
<evidence type="ECO:0000259" key="1">
    <source>
        <dbReference type="PROSITE" id="PS50181"/>
    </source>
</evidence>
<keyword evidence="3" id="KW-1185">Reference proteome</keyword>
<dbReference type="Proteomes" id="UP000261520">
    <property type="component" value="Unplaced"/>
</dbReference>
<dbReference type="STRING" id="409849.ENSPMGP00000008469"/>
<name>A0A3B3ZVL2_9GOBI</name>
<dbReference type="Pfam" id="PF12937">
    <property type="entry name" value="F-box-like"/>
    <property type="match status" value="1"/>
</dbReference>
<dbReference type="PROSITE" id="PS50181">
    <property type="entry name" value="FBOX"/>
    <property type="match status" value="1"/>
</dbReference>
<dbReference type="InterPro" id="IPR036047">
    <property type="entry name" value="F-box-like_dom_sf"/>
</dbReference>
<reference evidence="2" key="2">
    <citation type="submission" date="2025-09" db="UniProtKB">
        <authorList>
            <consortium name="Ensembl"/>
        </authorList>
    </citation>
    <scope>IDENTIFICATION</scope>
</reference>
<dbReference type="InterPro" id="IPR001810">
    <property type="entry name" value="F-box_dom"/>
</dbReference>
<evidence type="ECO:0000313" key="2">
    <source>
        <dbReference type="Ensembl" id="ENSPMGP00000008469.1"/>
    </source>
</evidence>
<protein>
    <recommendedName>
        <fullName evidence="1">F-box domain-containing protein</fullName>
    </recommendedName>
</protein>
<dbReference type="Ensembl" id="ENSPMGT00000009010.1">
    <property type="protein sequence ID" value="ENSPMGP00000008469.1"/>
    <property type="gene ID" value="ENSPMGG00000007005.1"/>
</dbReference>
<dbReference type="Gene3D" id="1.20.1280.50">
    <property type="match status" value="1"/>
</dbReference>
<evidence type="ECO:0000313" key="3">
    <source>
        <dbReference type="Proteomes" id="UP000261520"/>
    </source>
</evidence>
<proteinExistence type="predicted"/>
<organism evidence="2 3">
    <name type="scientific">Periophthalmus magnuspinnatus</name>
    <dbReference type="NCBI Taxonomy" id="409849"/>
    <lineage>
        <taxon>Eukaryota</taxon>
        <taxon>Metazoa</taxon>
        <taxon>Chordata</taxon>
        <taxon>Craniata</taxon>
        <taxon>Vertebrata</taxon>
        <taxon>Euteleostomi</taxon>
        <taxon>Actinopterygii</taxon>
        <taxon>Neopterygii</taxon>
        <taxon>Teleostei</taxon>
        <taxon>Neoteleostei</taxon>
        <taxon>Acanthomorphata</taxon>
        <taxon>Gobiaria</taxon>
        <taxon>Gobiiformes</taxon>
        <taxon>Gobioidei</taxon>
        <taxon>Gobiidae</taxon>
        <taxon>Oxudercinae</taxon>
        <taxon>Periophthalmus</taxon>
    </lineage>
</organism>